<evidence type="ECO:0000256" key="2">
    <source>
        <dbReference type="ARBA" id="ARBA00022490"/>
    </source>
</evidence>
<dbReference type="PANTHER" id="PTHR30349:SF77">
    <property type="entry name" value="TYROSINE RECOMBINASE XERC"/>
    <property type="match status" value="1"/>
</dbReference>
<evidence type="ECO:0000256" key="5">
    <source>
        <dbReference type="ARBA" id="ARBA00022908"/>
    </source>
</evidence>
<dbReference type="PROSITE" id="PS51898">
    <property type="entry name" value="TYR_RECOMBINASE"/>
    <property type="match status" value="1"/>
</dbReference>
<feature type="domain" description="Tyr recombinase" evidence="10">
    <location>
        <begin position="105"/>
        <end position="292"/>
    </location>
</feature>
<dbReference type="InterPro" id="IPR013762">
    <property type="entry name" value="Integrase-like_cat_sf"/>
</dbReference>
<dbReference type="GO" id="GO:0007059">
    <property type="term" value="P:chromosome segregation"/>
    <property type="evidence" value="ECO:0007669"/>
    <property type="project" value="UniProtKB-UniRule"/>
</dbReference>
<feature type="active site" evidence="9">
    <location>
        <position position="270"/>
    </location>
</feature>
<proteinExistence type="inferred from homology"/>
<comment type="function">
    <text evidence="9">Site-specific tyrosine recombinase, which acts by catalyzing the cutting and rejoining of the recombining DNA molecules. The XerC-XerD complex is essential to convert dimers of the bacterial chromosome into monomers to permit their segregation at cell division. It also contributes to the segregational stability of plasmids.</text>
</comment>
<evidence type="ECO:0000313" key="13">
    <source>
        <dbReference type="Proteomes" id="UP000423525"/>
    </source>
</evidence>
<evidence type="ECO:0000256" key="8">
    <source>
        <dbReference type="ARBA" id="ARBA00023306"/>
    </source>
</evidence>
<dbReference type="GO" id="GO:0051301">
    <property type="term" value="P:cell division"/>
    <property type="evidence" value="ECO:0007669"/>
    <property type="project" value="UniProtKB-KW"/>
</dbReference>
<dbReference type="EMBL" id="LR738855">
    <property type="protein sequence ID" value="VZH85596.1"/>
    <property type="molecule type" value="Genomic_DNA"/>
</dbReference>
<name>A0A6I8MFJ6_9CORY</name>
<dbReference type="Proteomes" id="UP000423525">
    <property type="component" value="Chromosome"/>
</dbReference>
<comment type="subcellular location">
    <subcellularLocation>
        <location evidence="1 9">Cytoplasm</location>
    </subcellularLocation>
</comment>
<comment type="subunit">
    <text evidence="9">Forms a cyclic heterotetrameric complex composed of two molecules of XerC and two molecules of XerD.</text>
</comment>
<dbReference type="Pfam" id="PF00589">
    <property type="entry name" value="Phage_integrase"/>
    <property type="match status" value="1"/>
</dbReference>
<reference evidence="12 13" key="1">
    <citation type="submission" date="2019-11" db="EMBL/GenBank/DDBJ databases">
        <authorList>
            <person name="Brisse S."/>
        </authorList>
    </citation>
    <scope>NUCLEOTIDE SEQUENCE [LARGE SCALE GENOMIC DNA]</scope>
    <source>
        <strain evidence="12">FRC0190</strain>
    </source>
</reference>
<comment type="similarity">
    <text evidence="9">Belongs to the 'phage' integrase family. XerC subfamily.</text>
</comment>
<dbReference type="PANTHER" id="PTHR30349">
    <property type="entry name" value="PHAGE INTEGRASE-RELATED"/>
    <property type="match status" value="1"/>
</dbReference>
<evidence type="ECO:0000256" key="6">
    <source>
        <dbReference type="ARBA" id="ARBA00023125"/>
    </source>
</evidence>
<feature type="domain" description="Core-binding (CB)" evidence="11">
    <location>
        <begin position="3"/>
        <end position="84"/>
    </location>
</feature>
<dbReference type="InterPro" id="IPR011010">
    <property type="entry name" value="DNA_brk_join_enz"/>
</dbReference>
<dbReference type="InterPro" id="IPR023009">
    <property type="entry name" value="Tyrosine_recombinase_XerC/XerD"/>
</dbReference>
<keyword evidence="3 9" id="KW-0132">Cell division</keyword>
<feature type="active site" evidence="9">
    <location>
        <position position="170"/>
    </location>
</feature>
<dbReference type="InterPro" id="IPR050090">
    <property type="entry name" value="Tyrosine_recombinase_XerCD"/>
</dbReference>
<keyword evidence="6 9" id="KW-0238">DNA-binding</keyword>
<dbReference type="Gene3D" id="1.10.443.10">
    <property type="entry name" value="Intergrase catalytic core"/>
    <property type="match status" value="1"/>
</dbReference>
<evidence type="ECO:0000256" key="4">
    <source>
        <dbReference type="ARBA" id="ARBA00022829"/>
    </source>
</evidence>
<protein>
    <recommendedName>
        <fullName evidence="9">Tyrosine recombinase XerC</fullName>
    </recommendedName>
</protein>
<dbReference type="GO" id="GO:0003677">
    <property type="term" value="F:DNA binding"/>
    <property type="evidence" value="ECO:0007669"/>
    <property type="project" value="UniProtKB-UniRule"/>
</dbReference>
<dbReference type="GO" id="GO:0005737">
    <property type="term" value="C:cytoplasm"/>
    <property type="evidence" value="ECO:0007669"/>
    <property type="project" value="UniProtKB-SubCell"/>
</dbReference>
<evidence type="ECO:0000259" key="10">
    <source>
        <dbReference type="PROSITE" id="PS51898"/>
    </source>
</evidence>
<sequence length="302" mass="33260">MPAQLTELIDDFCEYLELGLGRSPATVRSYKSDLIGFANRFATLDRFTLDNVREWLAQAVVDGKSRATIARRTASIKAFSGWLLRNGYSDIDVAARLVAPKVQRTLPTVVSERTMTNIVEEPASTTEDTFVRDRAICELLYASGIRVSELCGLNTGDVDLKRQTARVTGKGNKQRIVPFGDKAAAALSHWLNGVRSEMLISAGYSSGVDALFVGVRGKRIDPRQVRRIVETSGQEHGIGGLAPHALRHTAATHLLDNGADLRVVQEMLGHSSLNTTQIYTHVSTQRLKEAYKNAHPRAYKNL</sequence>
<keyword evidence="5 9" id="KW-0229">DNA integration</keyword>
<dbReference type="GO" id="GO:0006313">
    <property type="term" value="P:DNA transposition"/>
    <property type="evidence" value="ECO:0007669"/>
    <property type="project" value="UniProtKB-UniRule"/>
</dbReference>
<dbReference type="KEGG" id="crf:FRC0190_01546"/>
<dbReference type="SUPFAM" id="SSF47823">
    <property type="entry name" value="lambda integrase-like, N-terminal domain"/>
    <property type="match status" value="1"/>
</dbReference>
<organism evidence="12 13">
    <name type="scientific">Corynebacterium rouxii</name>
    <dbReference type="NCBI Taxonomy" id="2719119"/>
    <lineage>
        <taxon>Bacteria</taxon>
        <taxon>Bacillati</taxon>
        <taxon>Actinomycetota</taxon>
        <taxon>Actinomycetes</taxon>
        <taxon>Mycobacteriales</taxon>
        <taxon>Corynebacteriaceae</taxon>
        <taxon>Corynebacterium</taxon>
    </lineage>
</organism>
<dbReference type="CDD" id="cd00798">
    <property type="entry name" value="INT_XerDC_C"/>
    <property type="match status" value="1"/>
</dbReference>
<dbReference type="HAMAP" id="MF_01808">
    <property type="entry name" value="Recomb_XerC_XerD"/>
    <property type="match status" value="1"/>
</dbReference>
<dbReference type="Pfam" id="PF02899">
    <property type="entry name" value="Phage_int_SAM_1"/>
    <property type="match status" value="1"/>
</dbReference>
<dbReference type="InterPro" id="IPR002104">
    <property type="entry name" value="Integrase_catalytic"/>
</dbReference>
<dbReference type="GO" id="GO:0009037">
    <property type="term" value="F:tyrosine-based site-specific recombinase activity"/>
    <property type="evidence" value="ECO:0007669"/>
    <property type="project" value="UniProtKB-UniRule"/>
</dbReference>
<feature type="active site" evidence="9">
    <location>
        <position position="146"/>
    </location>
</feature>
<evidence type="ECO:0000256" key="3">
    <source>
        <dbReference type="ARBA" id="ARBA00022618"/>
    </source>
</evidence>
<gene>
    <name evidence="9" type="primary">xerC</name>
    <name evidence="12" type="ORF">FRC0190_01546</name>
</gene>
<keyword evidence="4 9" id="KW-0159">Chromosome partition</keyword>
<dbReference type="InterPro" id="IPR004107">
    <property type="entry name" value="Integrase_SAM-like_N"/>
</dbReference>
<dbReference type="PROSITE" id="PS51900">
    <property type="entry name" value="CB"/>
    <property type="match status" value="1"/>
</dbReference>
<keyword evidence="2 9" id="KW-0963">Cytoplasm</keyword>
<dbReference type="Gene3D" id="1.10.150.130">
    <property type="match status" value="1"/>
</dbReference>
<dbReference type="RefSeq" id="WP_155873323.1">
    <property type="nucleotide sequence ID" value="NZ_LR738855.1"/>
</dbReference>
<feature type="active site" description="O-(3'-phospho-DNA)-tyrosine intermediate" evidence="9">
    <location>
        <position position="279"/>
    </location>
</feature>
<evidence type="ECO:0000259" key="11">
    <source>
        <dbReference type="PROSITE" id="PS51900"/>
    </source>
</evidence>
<evidence type="ECO:0000256" key="1">
    <source>
        <dbReference type="ARBA" id="ARBA00004496"/>
    </source>
</evidence>
<keyword evidence="8 9" id="KW-0131">Cell cycle</keyword>
<dbReference type="InterPro" id="IPR044068">
    <property type="entry name" value="CB"/>
</dbReference>
<evidence type="ECO:0000256" key="7">
    <source>
        <dbReference type="ARBA" id="ARBA00023172"/>
    </source>
</evidence>
<evidence type="ECO:0000313" key="12">
    <source>
        <dbReference type="EMBL" id="VZH85596.1"/>
    </source>
</evidence>
<dbReference type="SUPFAM" id="SSF56349">
    <property type="entry name" value="DNA breaking-rejoining enzymes"/>
    <property type="match status" value="1"/>
</dbReference>
<dbReference type="InterPro" id="IPR010998">
    <property type="entry name" value="Integrase_recombinase_N"/>
</dbReference>
<accession>A0A6I8MFJ6</accession>
<evidence type="ECO:0000256" key="9">
    <source>
        <dbReference type="HAMAP-Rule" id="MF_01808"/>
    </source>
</evidence>
<keyword evidence="7 9" id="KW-0233">DNA recombination</keyword>
<feature type="active site" evidence="9">
    <location>
        <position position="244"/>
    </location>
</feature>
<dbReference type="AlphaFoldDB" id="A0A6I8MFJ6"/>
<feature type="active site" evidence="9">
    <location>
        <position position="247"/>
    </location>
</feature>